<evidence type="ECO:0000313" key="2">
    <source>
        <dbReference type="Proteomes" id="UP000824133"/>
    </source>
</evidence>
<protein>
    <submittedName>
        <fullName evidence="1">Uncharacterized protein</fullName>
    </submittedName>
</protein>
<dbReference type="Proteomes" id="UP000824133">
    <property type="component" value="Unassembled WGS sequence"/>
</dbReference>
<organism evidence="1 2">
    <name type="scientific">Candidatus Olsenella excrementavium</name>
    <dbReference type="NCBI Taxonomy" id="2838709"/>
    <lineage>
        <taxon>Bacteria</taxon>
        <taxon>Bacillati</taxon>
        <taxon>Actinomycetota</taxon>
        <taxon>Coriobacteriia</taxon>
        <taxon>Coriobacteriales</taxon>
        <taxon>Atopobiaceae</taxon>
        <taxon>Olsenella</taxon>
    </lineage>
</organism>
<proteinExistence type="predicted"/>
<sequence>MVGGLVMDVSSAQAAAKRAVEILVELIPEARYTALEGIELSEDETCWRVVVGYVLGSDLPTTALAGLTTSPKSLRTYKTLILDRATLELKRMEPYHEPA</sequence>
<reference evidence="1" key="1">
    <citation type="journal article" date="2021" name="PeerJ">
        <title>Extensive microbial diversity within the chicken gut microbiome revealed by metagenomics and culture.</title>
        <authorList>
            <person name="Gilroy R."/>
            <person name="Ravi A."/>
            <person name="Getino M."/>
            <person name="Pursley I."/>
            <person name="Horton D.L."/>
            <person name="Alikhan N.F."/>
            <person name="Baker D."/>
            <person name="Gharbi K."/>
            <person name="Hall N."/>
            <person name="Watson M."/>
            <person name="Adriaenssens E.M."/>
            <person name="Foster-Nyarko E."/>
            <person name="Jarju S."/>
            <person name="Secka A."/>
            <person name="Antonio M."/>
            <person name="Oren A."/>
            <person name="Chaudhuri R.R."/>
            <person name="La Ragione R."/>
            <person name="Hildebrand F."/>
            <person name="Pallen M.J."/>
        </authorList>
    </citation>
    <scope>NUCLEOTIDE SEQUENCE</scope>
    <source>
        <strain evidence="1">ChiHjej10B9-743</strain>
    </source>
</reference>
<dbReference type="AlphaFoldDB" id="A0A9D1ZAX3"/>
<name>A0A9D1ZAX3_9ACTN</name>
<gene>
    <name evidence="1" type="ORF">IAA42_05060</name>
</gene>
<comment type="caution">
    <text evidence="1">The sequence shown here is derived from an EMBL/GenBank/DDBJ whole genome shotgun (WGS) entry which is preliminary data.</text>
</comment>
<dbReference type="EMBL" id="DXCP01000037">
    <property type="protein sequence ID" value="HIY79789.1"/>
    <property type="molecule type" value="Genomic_DNA"/>
</dbReference>
<accession>A0A9D1ZAX3</accession>
<reference evidence="1" key="2">
    <citation type="submission" date="2021-04" db="EMBL/GenBank/DDBJ databases">
        <authorList>
            <person name="Gilroy R."/>
        </authorList>
    </citation>
    <scope>NUCLEOTIDE SEQUENCE</scope>
    <source>
        <strain evidence="1">ChiHjej10B9-743</strain>
    </source>
</reference>
<evidence type="ECO:0000313" key="1">
    <source>
        <dbReference type="EMBL" id="HIY79789.1"/>
    </source>
</evidence>